<evidence type="ECO:0000259" key="1">
    <source>
        <dbReference type="Pfam" id="PF08281"/>
    </source>
</evidence>
<dbReference type="NCBIfam" id="TIGR02937">
    <property type="entry name" value="sigma70-ECF"/>
    <property type="match status" value="1"/>
</dbReference>
<dbReference type="GO" id="GO:0003677">
    <property type="term" value="F:DNA binding"/>
    <property type="evidence" value="ECO:0007669"/>
    <property type="project" value="InterPro"/>
</dbReference>
<dbReference type="InterPro" id="IPR013324">
    <property type="entry name" value="RNA_pol_sigma_r3/r4-like"/>
</dbReference>
<dbReference type="RefSeq" id="WP_069195984.1">
    <property type="nucleotide sequence ID" value="NZ_RLII01000010.1"/>
</dbReference>
<dbReference type="GO" id="GO:0006352">
    <property type="term" value="P:DNA-templated transcription initiation"/>
    <property type="evidence" value="ECO:0007669"/>
    <property type="project" value="InterPro"/>
</dbReference>
<dbReference type="Gene3D" id="1.10.10.10">
    <property type="entry name" value="Winged helix-like DNA-binding domain superfamily/Winged helix DNA-binding domain"/>
    <property type="match status" value="1"/>
</dbReference>
<sequence>MLNYTIAVNVSKDMLRQKIKNKSKIVYLFDKDSSMLDYIHKTAWVDSIEEQYVKREMLKDILVHIDKLSLEEKQILYLKHYENYTYFEIAKHMNMKQSTVGMKLLRIKEKIASRTKESTCQL</sequence>
<feature type="domain" description="RNA polymerase sigma factor 70 region 4 type 2" evidence="1">
    <location>
        <begin position="65"/>
        <end position="111"/>
    </location>
</feature>
<gene>
    <name evidence="2" type="ORF">EFD62_09190</name>
</gene>
<evidence type="ECO:0000313" key="3">
    <source>
        <dbReference type="Proteomes" id="UP000289166"/>
    </source>
</evidence>
<comment type="caution">
    <text evidence="2">The sequence shown here is derived from an EMBL/GenBank/DDBJ whole genome shotgun (WGS) entry which is preliminary data.</text>
</comment>
<dbReference type="CDD" id="cd06171">
    <property type="entry name" value="Sigma70_r4"/>
    <property type="match status" value="1"/>
</dbReference>
<dbReference type="EMBL" id="RLII01000010">
    <property type="protein sequence ID" value="RXE58969.1"/>
    <property type="molecule type" value="Genomic_DNA"/>
</dbReference>
<evidence type="ECO:0000313" key="2">
    <source>
        <dbReference type="EMBL" id="RXE58969.1"/>
    </source>
</evidence>
<dbReference type="InterPro" id="IPR036388">
    <property type="entry name" value="WH-like_DNA-bd_sf"/>
</dbReference>
<accession>A0A4V1K241</accession>
<organism evidence="2 3">
    <name type="scientific">Acetivibrio mesophilus</name>
    <dbReference type="NCBI Taxonomy" id="2487273"/>
    <lineage>
        <taxon>Bacteria</taxon>
        <taxon>Bacillati</taxon>
        <taxon>Bacillota</taxon>
        <taxon>Clostridia</taxon>
        <taxon>Eubacteriales</taxon>
        <taxon>Oscillospiraceae</taxon>
        <taxon>Acetivibrio</taxon>
    </lineage>
</organism>
<dbReference type="InterPro" id="IPR014284">
    <property type="entry name" value="RNA_pol_sigma-70_dom"/>
</dbReference>
<name>A0A4V1K241_9FIRM</name>
<dbReference type="AlphaFoldDB" id="A0A4V1K241"/>
<protein>
    <submittedName>
        <fullName evidence="2">Sigma-70 family RNA polymerase sigma factor</fullName>
    </submittedName>
</protein>
<dbReference type="Proteomes" id="UP000289166">
    <property type="component" value="Unassembled WGS sequence"/>
</dbReference>
<dbReference type="GO" id="GO:0016987">
    <property type="term" value="F:sigma factor activity"/>
    <property type="evidence" value="ECO:0007669"/>
    <property type="project" value="InterPro"/>
</dbReference>
<proteinExistence type="predicted"/>
<dbReference type="OrthoDB" id="9782703at2"/>
<dbReference type="SUPFAM" id="SSF88659">
    <property type="entry name" value="Sigma3 and sigma4 domains of RNA polymerase sigma factors"/>
    <property type="match status" value="1"/>
</dbReference>
<dbReference type="InterPro" id="IPR013249">
    <property type="entry name" value="RNA_pol_sigma70_r4_t2"/>
</dbReference>
<dbReference type="Pfam" id="PF08281">
    <property type="entry name" value="Sigma70_r4_2"/>
    <property type="match status" value="1"/>
</dbReference>
<keyword evidence="3" id="KW-1185">Reference proteome</keyword>
<reference evidence="3" key="1">
    <citation type="submission" date="2018-11" db="EMBL/GenBank/DDBJ databases">
        <title>Genome sequencing of a novel mesophilic and cellulolytic organism within the genus Hungateiclostridium.</title>
        <authorList>
            <person name="Rettenmaier R."/>
            <person name="Liebl W."/>
            <person name="Zverlov V."/>
        </authorList>
    </citation>
    <scope>NUCLEOTIDE SEQUENCE [LARGE SCALE GENOMIC DNA]</scope>
    <source>
        <strain evidence="3">N2K1</strain>
    </source>
</reference>